<feature type="transmembrane region" description="Helical" evidence="1">
    <location>
        <begin position="75"/>
        <end position="93"/>
    </location>
</feature>
<dbReference type="Proteomes" id="UP000285839">
    <property type="component" value="Unassembled WGS sequence"/>
</dbReference>
<keyword evidence="1" id="KW-0472">Membrane</keyword>
<evidence type="ECO:0000256" key="1">
    <source>
        <dbReference type="SAM" id="Phobius"/>
    </source>
</evidence>
<dbReference type="Pfam" id="PF13490">
    <property type="entry name" value="zf-HC2"/>
    <property type="match status" value="1"/>
</dbReference>
<dbReference type="RefSeq" id="WP_117963772.1">
    <property type="nucleotide sequence ID" value="NZ_QRUH01000011.1"/>
</dbReference>
<name>A0A412ENY3_9FIRM</name>
<dbReference type="AlphaFoldDB" id="A0A412ENY3"/>
<reference evidence="3 4" key="1">
    <citation type="submission" date="2018-08" db="EMBL/GenBank/DDBJ databases">
        <title>A genome reference for cultivated species of the human gut microbiota.</title>
        <authorList>
            <person name="Zou Y."/>
            <person name="Xue W."/>
            <person name="Luo G."/>
        </authorList>
    </citation>
    <scope>NUCLEOTIDE SEQUENCE [LARGE SCALE GENOMIC DNA]</scope>
    <source>
        <strain evidence="3 4">AF25-21</strain>
    </source>
</reference>
<keyword evidence="1" id="KW-1133">Transmembrane helix</keyword>
<evidence type="ECO:0000313" key="4">
    <source>
        <dbReference type="Proteomes" id="UP000285839"/>
    </source>
</evidence>
<feature type="domain" description="Putative zinc-finger" evidence="2">
    <location>
        <begin position="5"/>
        <end position="38"/>
    </location>
</feature>
<accession>A0A412ENY3</accession>
<gene>
    <name evidence="3" type="ORF">DWY46_13125</name>
</gene>
<dbReference type="EMBL" id="QRUH01000011">
    <property type="protein sequence ID" value="RGR47278.1"/>
    <property type="molecule type" value="Genomic_DNA"/>
</dbReference>
<keyword evidence="1" id="KW-0812">Transmembrane</keyword>
<sequence>MRITCDIIADLMPLYIENICSEDSRKLLEEHINQCEKCSKELEDMRYPINCPALKTETQSKDPFLKIRKKVRIKIVLSIIITCFLMIVAMFSIQEVGVLHDYFYPMDGAVINNEIEQKDWIEVCVGEDKFLNYSSIFYNKEVVNDANSSGDVIIRILDEKGNIVLDAIKVKAGESINLKSLKNNKNYTVEAKCKEGIFFLNFV</sequence>
<comment type="caution">
    <text evidence="3">The sequence shown here is derived from an EMBL/GenBank/DDBJ whole genome shotgun (WGS) entry which is preliminary data.</text>
</comment>
<protein>
    <submittedName>
        <fullName evidence="3">Zf-HC2 domain-containing protein</fullName>
    </submittedName>
</protein>
<proteinExistence type="predicted"/>
<evidence type="ECO:0000313" key="3">
    <source>
        <dbReference type="EMBL" id="RGR47278.1"/>
    </source>
</evidence>
<evidence type="ECO:0000259" key="2">
    <source>
        <dbReference type="Pfam" id="PF13490"/>
    </source>
</evidence>
<organism evidence="3 4">
    <name type="scientific">Blautia obeum</name>
    <dbReference type="NCBI Taxonomy" id="40520"/>
    <lineage>
        <taxon>Bacteria</taxon>
        <taxon>Bacillati</taxon>
        <taxon>Bacillota</taxon>
        <taxon>Clostridia</taxon>
        <taxon>Lachnospirales</taxon>
        <taxon>Lachnospiraceae</taxon>
        <taxon>Blautia</taxon>
    </lineage>
</organism>
<dbReference type="InterPro" id="IPR027383">
    <property type="entry name" value="Znf_put"/>
</dbReference>